<feature type="transmembrane region" description="Helical" evidence="1">
    <location>
        <begin position="239"/>
        <end position="259"/>
    </location>
</feature>
<keyword evidence="1" id="KW-0812">Transmembrane</keyword>
<keyword evidence="1" id="KW-1133">Transmembrane helix</keyword>
<dbReference type="EMBL" id="KL363271">
    <property type="protein sequence ID" value="KFD49450.1"/>
    <property type="molecule type" value="Genomic_DNA"/>
</dbReference>
<dbReference type="Gene3D" id="1.20.1070.10">
    <property type="entry name" value="Rhodopsin 7-helix transmembrane proteins"/>
    <property type="match status" value="1"/>
</dbReference>
<accession>A0A085LWV4</accession>
<feature type="transmembrane region" description="Helical" evidence="1">
    <location>
        <begin position="279"/>
        <end position="303"/>
    </location>
</feature>
<dbReference type="AlphaFoldDB" id="A0A085LWV4"/>
<name>A0A085LWV4_9BILA</name>
<protein>
    <recommendedName>
        <fullName evidence="5">G-protein coupled receptors family 1 profile domain-containing protein</fullName>
    </recommendedName>
</protein>
<dbReference type="SUPFAM" id="SSF81321">
    <property type="entry name" value="Family A G protein-coupled receptor-like"/>
    <property type="match status" value="1"/>
</dbReference>
<feature type="transmembrane region" description="Helical" evidence="1">
    <location>
        <begin position="57"/>
        <end position="80"/>
    </location>
</feature>
<dbReference type="EMBL" id="KL367569">
    <property type="protein sequence ID" value="KFD63664.1"/>
    <property type="molecule type" value="Genomic_DNA"/>
</dbReference>
<keyword evidence="4" id="KW-1185">Reference proteome</keyword>
<organism evidence="2 4">
    <name type="scientific">Trichuris suis</name>
    <name type="common">pig whipworm</name>
    <dbReference type="NCBI Taxonomy" id="68888"/>
    <lineage>
        <taxon>Eukaryota</taxon>
        <taxon>Metazoa</taxon>
        <taxon>Ecdysozoa</taxon>
        <taxon>Nematoda</taxon>
        <taxon>Enoplea</taxon>
        <taxon>Dorylaimia</taxon>
        <taxon>Trichinellida</taxon>
        <taxon>Trichuridae</taxon>
        <taxon>Trichuris</taxon>
    </lineage>
</organism>
<evidence type="ECO:0000313" key="2">
    <source>
        <dbReference type="EMBL" id="KFD49450.1"/>
    </source>
</evidence>
<feature type="transmembrane region" description="Helical" evidence="1">
    <location>
        <begin position="142"/>
        <end position="163"/>
    </location>
</feature>
<keyword evidence="1" id="KW-0472">Membrane</keyword>
<evidence type="ECO:0000256" key="1">
    <source>
        <dbReference type="SAM" id="Phobius"/>
    </source>
</evidence>
<feature type="transmembrane region" description="Helical" evidence="1">
    <location>
        <begin position="197"/>
        <end position="218"/>
    </location>
</feature>
<proteinExistence type="predicted"/>
<dbReference type="Proteomes" id="UP000030758">
    <property type="component" value="Unassembled WGS sequence"/>
</dbReference>
<reference evidence="2 4" key="1">
    <citation type="journal article" date="2014" name="Nat. Genet.">
        <title>Genome and transcriptome of the porcine whipworm Trichuris suis.</title>
        <authorList>
            <person name="Jex A.R."/>
            <person name="Nejsum P."/>
            <person name="Schwarz E.M."/>
            <person name="Hu L."/>
            <person name="Young N.D."/>
            <person name="Hall R.S."/>
            <person name="Korhonen P.K."/>
            <person name="Liao S."/>
            <person name="Thamsborg S."/>
            <person name="Xia J."/>
            <person name="Xu P."/>
            <person name="Wang S."/>
            <person name="Scheerlinck J.P."/>
            <person name="Hofmann A."/>
            <person name="Sternberg P.W."/>
            <person name="Wang J."/>
            <person name="Gasser R.B."/>
        </authorList>
    </citation>
    <scope>NUCLEOTIDE SEQUENCE [LARGE SCALE GENOMIC DNA]</scope>
    <source>
        <strain evidence="3">DCEP-RM93F</strain>
        <strain evidence="2">DCEP-RM93M</strain>
    </source>
</reference>
<evidence type="ECO:0000313" key="4">
    <source>
        <dbReference type="Proteomes" id="UP000030764"/>
    </source>
</evidence>
<feature type="transmembrane region" description="Helical" evidence="1">
    <location>
        <begin position="23"/>
        <end position="45"/>
    </location>
</feature>
<gene>
    <name evidence="2" type="ORF">M513_09717</name>
    <name evidence="3" type="ORF">M514_09717</name>
</gene>
<dbReference type="Proteomes" id="UP000030764">
    <property type="component" value="Unassembled WGS sequence"/>
</dbReference>
<sequence>MKMSTNQSNACLLSNDDKSGSGILYNGFFIVVATSSLLLDCLLLGVVGRRMSVHPDLYLISGFVISNMITSIGLFFSSIYRIWWWTAEPRCIHPSQCITDRFHVPMHMVGSDSLAFAMLLLSFERFLLFWRQKCHRIVFSPFCSTLWFILILLLSCLEVFFVYMDAVGQQDKLISSMCHRKDYTSPSYYNAYTFTKVAMAVVCLVFYFLSYVIHRISIQQNDSKTYLGTIRNSRRSAMLFNLLIIAFAIAFFHIAPLMLKPLSHSSPDIVKAAKIIHNIYLPLSTALCFVIHPFLLSTIQRLFARWFILKKCRSTSVVYIG</sequence>
<evidence type="ECO:0000313" key="3">
    <source>
        <dbReference type="EMBL" id="KFD63664.1"/>
    </source>
</evidence>
<evidence type="ECO:0008006" key="5">
    <source>
        <dbReference type="Google" id="ProtNLM"/>
    </source>
</evidence>
<feature type="transmembrane region" description="Helical" evidence="1">
    <location>
        <begin position="113"/>
        <end position="130"/>
    </location>
</feature>